<accession>A0A368PU41</accession>
<dbReference type="InterPro" id="IPR000535">
    <property type="entry name" value="MSP_dom"/>
</dbReference>
<evidence type="ECO:0000259" key="2">
    <source>
        <dbReference type="PROSITE" id="PS50202"/>
    </source>
</evidence>
<dbReference type="GO" id="GO:0004672">
    <property type="term" value="F:protein kinase activity"/>
    <property type="evidence" value="ECO:0007669"/>
    <property type="project" value="InterPro"/>
</dbReference>
<dbReference type="Gene3D" id="1.10.510.10">
    <property type="entry name" value="Transferase(Phosphotransferase) domain 1"/>
    <property type="match status" value="1"/>
</dbReference>
<dbReference type="PANTHER" id="PTHR45707:SF50">
    <property type="entry name" value="VESICLE-ASSOCIATED PROTEIN 1-1"/>
    <property type="match status" value="1"/>
</dbReference>
<dbReference type="FunFam" id="1.10.510.10:FF:000870">
    <property type="entry name" value="OSJNBa0016N04.16-like protein"/>
    <property type="match status" value="1"/>
</dbReference>
<dbReference type="PROSITE" id="PS00108">
    <property type="entry name" value="PROTEIN_KINASE_ST"/>
    <property type="match status" value="1"/>
</dbReference>
<dbReference type="SUPFAM" id="SSF49354">
    <property type="entry name" value="PapD-like"/>
    <property type="match status" value="2"/>
</dbReference>
<dbReference type="PROSITE" id="PS50202">
    <property type="entry name" value="MSP"/>
    <property type="match status" value="1"/>
</dbReference>
<dbReference type="InterPro" id="IPR008962">
    <property type="entry name" value="PapD-like_sf"/>
</dbReference>
<dbReference type="SUPFAM" id="SSF56112">
    <property type="entry name" value="Protein kinase-like (PK-like)"/>
    <property type="match status" value="1"/>
</dbReference>
<dbReference type="InterPro" id="IPR013783">
    <property type="entry name" value="Ig-like_fold"/>
</dbReference>
<feature type="domain" description="MSP" evidence="2">
    <location>
        <begin position="257"/>
        <end position="377"/>
    </location>
</feature>
<feature type="domain" description="Protein kinase" evidence="1">
    <location>
        <begin position="1"/>
        <end position="238"/>
    </location>
</feature>
<proteinExistence type="predicted"/>
<reference evidence="3" key="2">
    <citation type="submission" date="2015-07" db="EMBL/GenBank/DDBJ databases">
        <authorList>
            <person name="Noorani M."/>
        </authorList>
    </citation>
    <scope>NUCLEOTIDE SEQUENCE</scope>
    <source>
        <strain evidence="3">Yugu1</strain>
    </source>
</reference>
<dbReference type="Pfam" id="PF00069">
    <property type="entry name" value="Pkinase"/>
    <property type="match status" value="1"/>
</dbReference>
<evidence type="ECO:0008006" key="4">
    <source>
        <dbReference type="Google" id="ProtNLM"/>
    </source>
</evidence>
<reference evidence="3" key="1">
    <citation type="journal article" date="2012" name="Nat. Biotechnol.">
        <title>Reference genome sequence of the model plant Setaria.</title>
        <authorList>
            <person name="Bennetzen J.L."/>
            <person name="Schmutz J."/>
            <person name="Wang H."/>
            <person name="Percifield R."/>
            <person name="Hawkins J."/>
            <person name="Pontaroli A.C."/>
            <person name="Estep M."/>
            <person name="Feng L."/>
            <person name="Vaughn J.N."/>
            <person name="Grimwood J."/>
            <person name="Jenkins J."/>
            <person name="Barry K."/>
            <person name="Lindquist E."/>
            <person name="Hellsten U."/>
            <person name="Deshpande S."/>
            <person name="Wang X."/>
            <person name="Wu X."/>
            <person name="Mitros T."/>
            <person name="Triplett J."/>
            <person name="Yang X."/>
            <person name="Ye C.Y."/>
            <person name="Mauro-Herrera M."/>
            <person name="Wang L."/>
            <person name="Li P."/>
            <person name="Sharma M."/>
            <person name="Sharma R."/>
            <person name="Ronald P.C."/>
            <person name="Panaud O."/>
            <person name="Kellogg E.A."/>
            <person name="Brutnell T.P."/>
            <person name="Doust A.N."/>
            <person name="Tuskan G.A."/>
            <person name="Rokhsar D."/>
            <person name="Devos K.M."/>
        </authorList>
    </citation>
    <scope>NUCLEOTIDE SEQUENCE [LARGE SCALE GENOMIC DNA]</scope>
    <source>
        <strain evidence="3">Yugu1</strain>
    </source>
</reference>
<dbReference type="PROSITE" id="PS50011">
    <property type="entry name" value="PROTEIN_KINASE_DOM"/>
    <property type="match status" value="1"/>
</dbReference>
<dbReference type="InterPro" id="IPR000719">
    <property type="entry name" value="Prot_kinase_dom"/>
</dbReference>
<dbReference type="InterPro" id="IPR011009">
    <property type="entry name" value="Kinase-like_dom_sf"/>
</dbReference>
<dbReference type="GO" id="GO:0005524">
    <property type="term" value="F:ATP binding"/>
    <property type="evidence" value="ECO:0007669"/>
    <property type="project" value="InterPro"/>
</dbReference>
<dbReference type="SMART" id="SM00220">
    <property type="entry name" value="S_TKc"/>
    <property type="match status" value="1"/>
</dbReference>
<dbReference type="Pfam" id="PF00635">
    <property type="entry name" value="Motile_Sperm"/>
    <property type="match status" value="1"/>
</dbReference>
<evidence type="ECO:0000259" key="1">
    <source>
        <dbReference type="PROSITE" id="PS50011"/>
    </source>
</evidence>
<dbReference type="OrthoDB" id="693206at2759"/>
<protein>
    <recommendedName>
        <fullName evidence="4">Protein kinase domain-containing protein</fullName>
    </recommendedName>
</protein>
<sequence length="651" mass="74374">MFQQEVQTMMNVKHQNIVGFIGYCSHTEQEAVKMTRKHVFADDRERLLCFEYISKGSLEDHVTDELRGLEWHIRFQIIKGICQGLHHLHKEKSIIHMDLKPANILLNDDLVPKITDFGISRSGETSETMSEVRMYSPQYCAPEYKLNGRMSFMSDIYSLGVIIKEMVTGSTEEPNVDRVHRRWRHRWKNAKHMSLVYQQQVTKCLELAQRCTNLEPTERPDILVIIRELNEMDSTPDISNASISTVEQQRNSFLEDMLGIEPLDLHFTAEHNKQTSGSIKLTNDTDDYIAFWVSAPSRLPLCVHPNKDVVPPRSSCRVTVTLEAVKKPLQKKHCTEKFCVQSTRVDKGVASKHITGDMFKEEAGKDVDMVNLMVSVHAPKQLLIVDPLELRYRTIELNKPSPCLIQLTNMTDDYVAFTFVLPQQGNVLYYHVAMGTGIMPPWSTRGVVVDIVVKEEAITEMMQCKDTCIVRSVVVDKGLRNDDVRVEFFDDRIGVHEMELDIMSPFLIETELLHIYPAELHVSSEGGANEYISLANKTDDDVVYAINYYDRRGEDEGFSRVSHDKGVLRPQSTCAVPVLCENKRHYQVGVMMISGSRRYRTADGFFDNYTCDKREELMSQVRAEGGKAHEALLACVVRTSPHPDCKQHQVG</sequence>
<dbReference type="AlphaFoldDB" id="A0A368PU41"/>
<dbReference type="InterPro" id="IPR008271">
    <property type="entry name" value="Ser/Thr_kinase_AS"/>
</dbReference>
<dbReference type="PANTHER" id="PTHR45707">
    <property type="entry name" value="C2 CALCIUM/LIPID-BINDING PLANT PHOSPHORIBOSYLTRANSFERASE FAMILY PROTEIN"/>
    <property type="match status" value="1"/>
</dbReference>
<dbReference type="Gene3D" id="2.60.40.10">
    <property type="entry name" value="Immunoglobulins"/>
    <property type="match status" value="2"/>
</dbReference>
<gene>
    <name evidence="3" type="ORF">SETIT_2G016800v2</name>
</gene>
<organism evidence="3">
    <name type="scientific">Setaria italica</name>
    <name type="common">Foxtail millet</name>
    <name type="synonym">Panicum italicum</name>
    <dbReference type="NCBI Taxonomy" id="4555"/>
    <lineage>
        <taxon>Eukaryota</taxon>
        <taxon>Viridiplantae</taxon>
        <taxon>Streptophyta</taxon>
        <taxon>Embryophyta</taxon>
        <taxon>Tracheophyta</taxon>
        <taxon>Spermatophyta</taxon>
        <taxon>Magnoliopsida</taxon>
        <taxon>Liliopsida</taxon>
        <taxon>Poales</taxon>
        <taxon>Poaceae</taxon>
        <taxon>PACMAD clade</taxon>
        <taxon>Panicoideae</taxon>
        <taxon>Panicodae</taxon>
        <taxon>Paniceae</taxon>
        <taxon>Cenchrinae</taxon>
        <taxon>Setaria</taxon>
    </lineage>
</organism>
<name>A0A368PU41_SETIT</name>
<evidence type="ECO:0000313" key="3">
    <source>
        <dbReference type="EMBL" id="RCV09307.1"/>
    </source>
</evidence>
<dbReference type="EMBL" id="CM003529">
    <property type="protein sequence ID" value="RCV09307.1"/>
    <property type="molecule type" value="Genomic_DNA"/>
</dbReference>